<name>A0A6C0D446_9ZZZZ</name>
<sequence>MSISFPISPTSLYTFDVSANLTHLKHQYISNPNSMIGSIAYDGLINIPVIVASASNDIHPINIAVFDVTSIGCNWTTSEISDRIDFIIYSNDN</sequence>
<dbReference type="AlphaFoldDB" id="A0A6C0D446"/>
<protein>
    <submittedName>
        <fullName evidence="1">Uncharacterized protein</fullName>
    </submittedName>
</protein>
<organism evidence="1">
    <name type="scientific">viral metagenome</name>
    <dbReference type="NCBI Taxonomy" id="1070528"/>
    <lineage>
        <taxon>unclassified sequences</taxon>
        <taxon>metagenomes</taxon>
        <taxon>organismal metagenomes</taxon>
    </lineage>
</organism>
<accession>A0A6C0D446</accession>
<proteinExistence type="predicted"/>
<reference evidence="1" key="1">
    <citation type="journal article" date="2020" name="Nature">
        <title>Giant virus diversity and host interactions through global metagenomics.</title>
        <authorList>
            <person name="Schulz F."/>
            <person name="Roux S."/>
            <person name="Paez-Espino D."/>
            <person name="Jungbluth S."/>
            <person name="Walsh D.A."/>
            <person name="Denef V.J."/>
            <person name="McMahon K.D."/>
            <person name="Konstantinidis K.T."/>
            <person name="Eloe-Fadrosh E.A."/>
            <person name="Kyrpides N.C."/>
            <person name="Woyke T."/>
        </authorList>
    </citation>
    <scope>NUCLEOTIDE SEQUENCE</scope>
    <source>
        <strain evidence="1">GVMAG-M-3300023174-107</strain>
    </source>
</reference>
<evidence type="ECO:0000313" key="1">
    <source>
        <dbReference type="EMBL" id="QHT10485.1"/>
    </source>
</evidence>
<dbReference type="EMBL" id="MN739521">
    <property type="protein sequence ID" value="QHT10485.1"/>
    <property type="molecule type" value="Genomic_DNA"/>
</dbReference>